<dbReference type="CDD" id="cd12148">
    <property type="entry name" value="fungal_TF_MHR"/>
    <property type="match status" value="1"/>
</dbReference>
<sequence>MGRSFTVTCQFLTIVQEVALLYFSQDVTPVSDRVPLSFAEAKYQKLLSWSDTLSGDLAWHENCAAHLIIFHMWFHSAVLDIFRPFLQTEKYHRLISFASKDSSPRAVFSASVNQLKRLAVIYRSKHISTTYMPYVNGSLVHIADTVLKDKTDPNWKYYFMLCIRCWQQLYIGHPIFGDIARASLSMATKNDRITKDEANILLAELQELGYHHRFAQSVITTSIIVDYDLAMTNRDEARVRTLAISFTDTKLFS</sequence>
<protein>
    <submittedName>
        <fullName evidence="2">Uncharacterized protein</fullName>
    </submittedName>
</protein>
<gene>
    <name evidence="2" type="ORF">PT974_04780</name>
</gene>
<reference evidence="2 3" key="1">
    <citation type="submission" date="2024-01" db="EMBL/GenBank/DDBJ databases">
        <title>Complete genome of Cladobotryum mycophilum ATHUM6906.</title>
        <authorList>
            <person name="Christinaki A.C."/>
            <person name="Myridakis A.I."/>
            <person name="Kouvelis V.N."/>
        </authorList>
    </citation>
    <scope>NUCLEOTIDE SEQUENCE [LARGE SCALE GENOMIC DNA]</scope>
    <source>
        <strain evidence="2 3">ATHUM6906</strain>
    </source>
</reference>
<keyword evidence="1" id="KW-0732">Signal</keyword>
<name>A0ABR0SQW3_9HYPO</name>
<feature type="signal peptide" evidence="1">
    <location>
        <begin position="1"/>
        <end position="20"/>
    </location>
</feature>
<dbReference type="EMBL" id="JAVFKD010000010">
    <property type="protein sequence ID" value="KAK5994307.1"/>
    <property type="molecule type" value="Genomic_DNA"/>
</dbReference>
<feature type="chain" id="PRO_5047324402" evidence="1">
    <location>
        <begin position="21"/>
        <end position="253"/>
    </location>
</feature>
<proteinExistence type="predicted"/>
<keyword evidence="3" id="KW-1185">Reference proteome</keyword>
<comment type="caution">
    <text evidence="2">The sequence shown here is derived from an EMBL/GenBank/DDBJ whole genome shotgun (WGS) entry which is preliminary data.</text>
</comment>
<organism evidence="2 3">
    <name type="scientific">Cladobotryum mycophilum</name>
    <dbReference type="NCBI Taxonomy" id="491253"/>
    <lineage>
        <taxon>Eukaryota</taxon>
        <taxon>Fungi</taxon>
        <taxon>Dikarya</taxon>
        <taxon>Ascomycota</taxon>
        <taxon>Pezizomycotina</taxon>
        <taxon>Sordariomycetes</taxon>
        <taxon>Hypocreomycetidae</taxon>
        <taxon>Hypocreales</taxon>
        <taxon>Hypocreaceae</taxon>
        <taxon>Cladobotryum</taxon>
    </lineage>
</organism>
<evidence type="ECO:0000256" key="1">
    <source>
        <dbReference type="SAM" id="SignalP"/>
    </source>
</evidence>
<evidence type="ECO:0000313" key="3">
    <source>
        <dbReference type="Proteomes" id="UP001338125"/>
    </source>
</evidence>
<evidence type="ECO:0000313" key="2">
    <source>
        <dbReference type="EMBL" id="KAK5994307.1"/>
    </source>
</evidence>
<accession>A0ABR0SQW3</accession>
<dbReference type="Proteomes" id="UP001338125">
    <property type="component" value="Unassembled WGS sequence"/>
</dbReference>